<dbReference type="SUPFAM" id="SSF47459">
    <property type="entry name" value="HLH, helix-loop-helix DNA-binding domain"/>
    <property type="match status" value="1"/>
</dbReference>
<dbReference type="FunFam" id="4.10.280.10:FF:000070">
    <property type="entry name" value="transcription factor bHLH30"/>
    <property type="match status" value="1"/>
</dbReference>
<keyword evidence="5" id="KW-0539">Nucleus</keyword>
<evidence type="ECO:0000256" key="1">
    <source>
        <dbReference type="ARBA" id="ARBA00004123"/>
    </source>
</evidence>
<comment type="subcellular location">
    <subcellularLocation>
        <location evidence="1">Nucleus</location>
    </subcellularLocation>
</comment>
<feature type="domain" description="BHLH" evidence="7">
    <location>
        <begin position="126"/>
        <end position="175"/>
    </location>
</feature>
<evidence type="ECO:0000256" key="5">
    <source>
        <dbReference type="ARBA" id="ARBA00023242"/>
    </source>
</evidence>
<dbReference type="GO" id="GO:0046983">
    <property type="term" value="F:protein dimerization activity"/>
    <property type="evidence" value="ECO:0007669"/>
    <property type="project" value="InterPro"/>
</dbReference>
<reference evidence="8 9" key="1">
    <citation type="submission" date="2024-01" db="EMBL/GenBank/DDBJ databases">
        <title>The complete chloroplast genome sequence of Lithospermum erythrorhizon: insights into the phylogenetic relationship among Boraginaceae species and the maternal lineages of purple gromwells.</title>
        <authorList>
            <person name="Okada T."/>
            <person name="Watanabe K."/>
        </authorList>
    </citation>
    <scope>NUCLEOTIDE SEQUENCE [LARGE SCALE GENOMIC DNA]</scope>
</reference>
<dbReference type="PROSITE" id="PS50888">
    <property type="entry name" value="BHLH"/>
    <property type="match status" value="1"/>
</dbReference>
<dbReference type="Pfam" id="PF00010">
    <property type="entry name" value="HLH"/>
    <property type="match status" value="1"/>
</dbReference>
<organism evidence="8 9">
    <name type="scientific">Lithospermum erythrorhizon</name>
    <name type="common">Purple gromwell</name>
    <name type="synonym">Lithospermum officinale var. erythrorhizon</name>
    <dbReference type="NCBI Taxonomy" id="34254"/>
    <lineage>
        <taxon>Eukaryota</taxon>
        <taxon>Viridiplantae</taxon>
        <taxon>Streptophyta</taxon>
        <taxon>Embryophyta</taxon>
        <taxon>Tracheophyta</taxon>
        <taxon>Spermatophyta</taxon>
        <taxon>Magnoliopsida</taxon>
        <taxon>eudicotyledons</taxon>
        <taxon>Gunneridae</taxon>
        <taxon>Pentapetalae</taxon>
        <taxon>asterids</taxon>
        <taxon>lamiids</taxon>
        <taxon>Boraginales</taxon>
        <taxon>Boraginaceae</taxon>
        <taxon>Boraginoideae</taxon>
        <taxon>Lithospermeae</taxon>
        <taxon>Lithospermum</taxon>
    </lineage>
</organism>
<keyword evidence="4" id="KW-0804">Transcription</keyword>
<evidence type="ECO:0000256" key="3">
    <source>
        <dbReference type="ARBA" id="ARBA00023125"/>
    </source>
</evidence>
<dbReference type="GO" id="GO:0005634">
    <property type="term" value="C:nucleus"/>
    <property type="evidence" value="ECO:0007669"/>
    <property type="project" value="UniProtKB-SubCell"/>
</dbReference>
<keyword evidence="2" id="KW-0805">Transcription regulation</keyword>
<gene>
    <name evidence="8" type="ORF">LIER_03803</name>
</gene>
<evidence type="ECO:0000256" key="4">
    <source>
        <dbReference type="ARBA" id="ARBA00023163"/>
    </source>
</evidence>
<protein>
    <submittedName>
        <fullName evidence="8">Basic helix-loop-helix transcription factor</fullName>
    </submittedName>
</protein>
<dbReference type="InterPro" id="IPR045847">
    <property type="entry name" value="AIG1-like"/>
</dbReference>
<name>A0AAV3NV71_LITER</name>
<proteinExistence type="predicted"/>
<dbReference type="Proteomes" id="UP001454036">
    <property type="component" value="Unassembled WGS sequence"/>
</dbReference>
<comment type="caution">
    <text evidence="8">The sequence shown here is derived from an EMBL/GenBank/DDBJ whole genome shotgun (WGS) entry which is preliminary data.</text>
</comment>
<dbReference type="PANTHER" id="PTHR45844:SF2">
    <property type="entry name" value="TRANSCRIPTION FACTOR BHLH30"/>
    <property type="match status" value="1"/>
</dbReference>
<sequence length="312" mass="34902">MHQPSSLDTYMSASSMVPHHEVSPIIPWALPSSVHHHGFNQVHQIDPFLLPPPPPPSSYGGFFNRRPPGLQFDYEGASSDHHLRFISDTLGQVVHQSGGVSANPFRLQADFQKMTAQEIMDAKALAASKSHSEAERRRRERINNHLNKLRSILPSTTKTDKASLLAEVIQHVKELRRQTSIIAETCAIPTEIDELTVDNETSDEDGKFVIKASLCCEDRPDLLPDLIKTLKALKLRTLKAEITTLGGRVKNVLFITSEDDFDNNNLDEDQEQHLQYCINSIQEALKAVMEKSSGDESAGNVKRQRTNLNILN</sequence>
<dbReference type="EMBL" id="BAABME010000468">
    <property type="protein sequence ID" value="GAA0143026.1"/>
    <property type="molecule type" value="Genomic_DNA"/>
</dbReference>
<dbReference type="Gene3D" id="4.10.280.10">
    <property type="entry name" value="Helix-loop-helix DNA-binding domain"/>
    <property type="match status" value="1"/>
</dbReference>
<dbReference type="AlphaFoldDB" id="A0AAV3NV71"/>
<keyword evidence="9" id="KW-1185">Reference proteome</keyword>
<evidence type="ECO:0000313" key="8">
    <source>
        <dbReference type="EMBL" id="GAA0143026.1"/>
    </source>
</evidence>
<accession>A0AAV3NV71</accession>
<dbReference type="PANTHER" id="PTHR45844">
    <property type="entry name" value="TRANSCRIPTION FACTOR BHLH30"/>
    <property type="match status" value="1"/>
</dbReference>
<evidence type="ECO:0000256" key="2">
    <source>
        <dbReference type="ARBA" id="ARBA00023015"/>
    </source>
</evidence>
<keyword evidence="3" id="KW-0238">DNA-binding</keyword>
<evidence type="ECO:0000259" key="7">
    <source>
        <dbReference type="PROSITE" id="PS50888"/>
    </source>
</evidence>
<feature type="region of interest" description="Disordered" evidence="6">
    <location>
        <begin position="292"/>
        <end position="312"/>
    </location>
</feature>
<dbReference type="GO" id="GO:0003700">
    <property type="term" value="F:DNA-binding transcription factor activity"/>
    <property type="evidence" value="ECO:0007669"/>
    <property type="project" value="InterPro"/>
</dbReference>
<dbReference type="InterPro" id="IPR011598">
    <property type="entry name" value="bHLH_dom"/>
</dbReference>
<evidence type="ECO:0000256" key="6">
    <source>
        <dbReference type="SAM" id="MobiDB-lite"/>
    </source>
</evidence>
<dbReference type="GO" id="GO:0003677">
    <property type="term" value="F:DNA binding"/>
    <property type="evidence" value="ECO:0007669"/>
    <property type="project" value="UniProtKB-KW"/>
</dbReference>
<dbReference type="InterPro" id="IPR036638">
    <property type="entry name" value="HLH_DNA-bd_sf"/>
</dbReference>
<dbReference type="SMART" id="SM00353">
    <property type="entry name" value="HLH"/>
    <property type="match status" value="1"/>
</dbReference>
<dbReference type="CDD" id="cd11455">
    <property type="entry name" value="bHLH_AtAIG1_like"/>
    <property type="match status" value="1"/>
</dbReference>
<evidence type="ECO:0000313" key="9">
    <source>
        <dbReference type="Proteomes" id="UP001454036"/>
    </source>
</evidence>